<proteinExistence type="predicted"/>
<dbReference type="GeneID" id="65558774"/>
<evidence type="ECO:0000313" key="3">
    <source>
        <dbReference type="Proteomes" id="UP000694036"/>
    </source>
</evidence>
<name>A0A8F5BY71_9CREN</name>
<accession>A0A8F5BY71</accession>
<reference evidence="2 3" key="1">
    <citation type="journal article" date="2021" name="Environ. Microbiol.">
        <title>New insights into the diversity and evolution of the archaeal mobilome from three complete genomes of Saccharolobus shibatae.</title>
        <authorList>
            <person name="Medvedeva S."/>
            <person name="Brandt D."/>
            <person name="Cvirkaite-Krupovic V."/>
            <person name="Liu Y."/>
            <person name="Severinov K."/>
            <person name="Ishino S."/>
            <person name="Ishino Y."/>
            <person name="Prangishvili D."/>
            <person name="Kalinowski J."/>
            <person name="Krupovic M."/>
        </authorList>
    </citation>
    <scope>NUCLEOTIDE SEQUENCE [LARGE SCALE GENOMIC DNA]</scope>
    <source>
        <strain evidence="1">BEU9</strain>
        <strain evidence="2 3">S38A</strain>
    </source>
</reference>
<evidence type="ECO:0000313" key="1">
    <source>
        <dbReference type="EMBL" id="QXJ30570.1"/>
    </source>
</evidence>
<sequence>MKALVFNLGITINDVPEKQVNRDYVLLKPKRVLVNGLENSIYVGLLWVEPTRILGSTGIGRIENVGLDIDKSLEGKLVLVLPYSQTYGGIGTEIDGILAEKATVPLDSIVILPQSNFNEKYILYPYVSFALQLPKYISSGNTLIIGSGLYGITSALYLRDVVTKLAVYREDGINPKIVGVEEIRHLSQEWDNIIITTFRSWIRAFVDDISKSNTKIIMPKLMNTWPVVSSTKAIFIPPREVDGVLEFIDKKITDKLFNELVSFSNDLLASFPSPRAGVVINTEEVFK</sequence>
<evidence type="ECO:0008006" key="4">
    <source>
        <dbReference type="Google" id="ProtNLM"/>
    </source>
</evidence>
<dbReference type="Proteomes" id="UP000693941">
    <property type="component" value="Chromosome"/>
</dbReference>
<evidence type="ECO:0000313" key="2">
    <source>
        <dbReference type="EMBL" id="QXJ33607.1"/>
    </source>
</evidence>
<dbReference type="EMBL" id="CP077715">
    <property type="protein sequence ID" value="QXJ30570.1"/>
    <property type="molecule type" value="Genomic_DNA"/>
</dbReference>
<protein>
    <recommendedName>
        <fullName evidence="4">Alcohol dehydrogenase GroES domain protein</fullName>
    </recommendedName>
</protein>
<organism evidence="2 3">
    <name type="scientific">Saccharolobus shibatae</name>
    <dbReference type="NCBI Taxonomy" id="2286"/>
    <lineage>
        <taxon>Archaea</taxon>
        <taxon>Thermoproteota</taxon>
        <taxon>Thermoprotei</taxon>
        <taxon>Sulfolobales</taxon>
        <taxon>Sulfolobaceae</taxon>
        <taxon>Saccharolobus</taxon>
    </lineage>
</organism>
<gene>
    <name evidence="1" type="ORF">J5U21_00214</name>
    <name evidence="2" type="ORF">J5U22_00147</name>
</gene>
<dbReference type="Proteomes" id="UP000694036">
    <property type="component" value="Chromosome"/>
</dbReference>
<keyword evidence="3" id="KW-1185">Reference proteome</keyword>
<dbReference type="AlphaFoldDB" id="A0A8F5BY71"/>
<dbReference type="RefSeq" id="WP_218259040.1">
    <property type="nucleotide sequence ID" value="NZ_CP077713.1"/>
</dbReference>
<dbReference type="EMBL" id="CP077713">
    <property type="protein sequence ID" value="QXJ33607.1"/>
    <property type="molecule type" value="Genomic_DNA"/>
</dbReference>